<sequence>MGWGTLAREAAKRNSQFPFAPRPGSKAVRQAERAVKELLENLTKPKPKVAPPPVAAPLPEGKQPKKSRPKRKNNSCCEAVPFTDKWPVKKKKPSLVPGIGWFDWGKEIDGEKIGGQRVIWNRGYIFQLEVTENICGGFEYKCKDNLGKVGSAFQWADGLNPGVCNMIEVKYAMHETTWTAEKAADITIPAVRDRREQFRKYAMVCNDPRRIPELKCLDQVGLEVYVNWKTMAEFYEELMYIYGIPGPSPEVRLPRNEMKTGVRYSNGPNGIDTQTDETGSVM</sequence>
<evidence type="ECO:0000313" key="2">
    <source>
        <dbReference type="EMBL" id="QUS59149.1"/>
    </source>
</evidence>
<gene>
    <name evidence="2" type="ORF">KGB56_26510</name>
</gene>
<proteinExistence type="predicted"/>
<feature type="compositionally biased region" description="Polar residues" evidence="1">
    <location>
        <begin position="266"/>
        <end position="282"/>
    </location>
</feature>
<geneLocation type="plasmid" evidence="2 3">
    <name>pAb134-04</name>
</geneLocation>
<name>A0ABX8AVR2_9HYPH</name>
<feature type="region of interest" description="Disordered" evidence="1">
    <location>
        <begin position="1"/>
        <end position="76"/>
    </location>
</feature>
<accession>A0ABX8AVR2</accession>
<keyword evidence="3" id="KW-1185">Reference proteome</keyword>
<evidence type="ECO:0000256" key="1">
    <source>
        <dbReference type="SAM" id="MobiDB-lite"/>
    </source>
</evidence>
<reference evidence="2 3" key="1">
    <citation type="journal article" date="2021" name="Angew. Chem. Int. Ed. Engl.">
        <title>A novel family of nonribosomal peptides modulate collective behavior in Pseudovibrio bacteria isolated from marine sponges.</title>
        <authorList>
            <person name="Ioca L.P."/>
            <person name="Dai Y."/>
            <person name="Kunakom S."/>
            <person name="Diaz-Espinosa J."/>
            <person name="Krunic A."/>
            <person name="Crnkovic C.M."/>
            <person name="Orjala J."/>
            <person name="Sanchez L.M."/>
            <person name="Ferreira A.G."/>
            <person name="Berlinck R.G.S."/>
            <person name="Eustaquio A.S."/>
        </authorList>
    </citation>
    <scope>NUCLEOTIDE SEQUENCE [LARGE SCALE GENOMIC DNA]</scope>
    <source>
        <strain evidence="2 3">Ab134</strain>
        <plasmid evidence="2 3">pAb134-04</plasmid>
    </source>
</reference>
<dbReference type="EMBL" id="CP074130">
    <property type="protein sequence ID" value="QUS59149.1"/>
    <property type="molecule type" value="Genomic_DNA"/>
</dbReference>
<keyword evidence="2" id="KW-0614">Plasmid</keyword>
<evidence type="ECO:0000313" key="3">
    <source>
        <dbReference type="Proteomes" id="UP000680706"/>
    </source>
</evidence>
<evidence type="ECO:0008006" key="4">
    <source>
        <dbReference type="Google" id="ProtNLM"/>
    </source>
</evidence>
<dbReference type="Proteomes" id="UP000680706">
    <property type="component" value="Plasmid pAb134-04"/>
</dbReference>
<protein>
    <recommendedName>
        <fullName evidence="4">Tox-REase-5 domain-containing protein</fullName>
    </recommendedName>
</protein>
<organism evidence="2 3">
    <name type="scientific">Pseudovibrio brasiliensis</name>
    <dbReference type="NCBI Taxonomy" id="1898042"/>
    <lineage>
        <taxon>Bacteria</taxon>
        <taxon>Pseudomonadati</taxon>
        <taxon>Pseudomonadota</taxon>
        <taxon>Alphaproteobacteria</taxon>
        <taxon>Hyphomicrobiales</taxon>
        <taxon>Stappiaceae</taxon>
        <taxon>Pseudovibrio</taxon>
    </lineage>
</organism>
<feature type="compositionally biased region" description="Basic residues" evidence="1">
    <location>
        <begin position="64"/>
        <end position="73"/>
    </location>
</feature>
<feature type="region of interest" description="Disordered" evidence="1">
    <location>
        <begin position="260"/>
        <end position="282"/>
    </location>
</feature>
<feature type="compositionally biased region" description="Basic and acidic residues" evidence="1">
    <location>
        <begin position="29"/>
        <end position="39"/>
    </location>
</feature>
<dbReference type="RefSeq" id="WP_075701398.1">
    <property type="nucleotide sequence ID" value="NZ_CP074130.1"/>
</dbReference>